<protein>
    <submittedName>
        <fullName evidence="2">Uncharacterized protein</fullName>
    </submittedName>
</protein>
<reference evidence="2 3" key="1">
    <citation type="submission" date="2019-05" db="EMBL/GenBank/DDBJ databases">
        <title>Another draft genome of Portunus trituberculatus and its Hox gene families provides insights of decapod evolution.</title>
        <authorList>
            <person name="Jeong J.-H."/>
            <person name="Song I."/>
            <person name="Kim S."/>
            <person name="Choi T."/>
            <person name="Kim D."/>
            <person name="Ryu S."/>
            <person name="Kim W."/>
        </authorList>
    </citation>
    <scope>NUCLEOTIDE SEQUENCE [LARGE SCALE GENOMIC DNA]</scope>
    <source>
        <tissue evidence="2">Muscle</tissue>
    </source>
</reference>
<dbReference type="AlphaFoldDB" id="A0A5B7GUH1"/>
<evidence type="ECO:0000256" key="1">
    <source>
        <dbReference type="SAM" id="MobiDB-lite"/>
    </source>
</evidence>
<name>A0A5B7GUH1_PORTR</name>
<organism evidence="2 3">
    <name type="scientific">Portunus trituberculatus</name>
    <name type="common">Swimming crab</name>
    <name type="synonym">Neptunus trituberculatus</name>
    <dbReference type="NCBI Taxonomy" id="210409"/>
    <lineage>
        <taxon>Eukaryota</taxon>
        <taxon>Metazoa</taxon>
        <taxon>Ecdysozoa</taxon>
        <taxon>Arthropoda</taxon>
        <taxon>Crustacea</taxon>
        <taxon>Multicrustacea</taxon>
        <taxon>Malacostraca</taxon>
        <taxon>Eumalacostraca</taxon>
        <taxon>Eucarida</taxon>
        <taxon>Decapoda</taxon>
        <taxon>Pleocyemata</taxon>
        <taxon>Brachyura</taxon>
        <taxon>Eubrachyura</taxon>
        <taxon>Portunoidea</taxon>
        <taxon>Portunidae</taxon>
        <taxon>Portuninae</taxon>
        <taxon>Portunus</taxon>
    </lineage>
</organism>
<evidence type="ECO:0000313" key="2">
    <source>
        <dbReference type="EMBL" id="MPC60204.1"/>
    </source>
</evidence>
<gene>
    <name evidence="2" type="ORF">E2C01_054243</name>
</gene>
<dbReference type="EMBL" id="VSRR010017286">
    <property type="protein sequence ID" value="MPC60204.1"/>
    <property type="molecule type" value="Genomic_DNA"/>
</dbReference>
<proteinExistence type="predicted"/>
<sequence length="98" mass="10412">MAVLVQVKKEVNKFLTGWCQSSVSLLSTPLMRSLWTVSTRSTEAHGDQHGSDGIGTATENPAPGLGGPCQREDLIPSSTTEVHKIVGSPADPDEVVLR</sequence>
<feature type="region of interest" description="Disordered" evidence="1">
    <location>
        <begin position="41"/>
        <end position="70"/>
    </location>
</feature>
<comment type="caution">
    <text evidence="2">The sequence shown here is derived from an EMBL/GenBank/DDBJ whole genome shotgun (WGS) entry which is preliminary data.</text>
</comment>
<keyword evidence="3" id="KW-1185">Reference proteome</keyword>
<accession>A0A5B7GUH1</accession>
<feature type="region of interest" description="Disordered" evidence="1">
    <location>
        <begin position="79"/>
        <end position="98"/>
    </location>
</feature>
<dbReference type="Proteomes" id="UP000324222">
    <property type="component" value="Unassembled WGS sequence"/>
</dbReference>
<evidence type="ECO:0000313" key="3">
    <source>
        <dbReference type="Proteomes" id="UP000324222"/>
    </source>
</evidence>